<protein>
    <recommendedName>
        <fullName evidence="6">Pv-fam-d protein</fullName>
    </recommendedName>
</protein>
<keyword evidence="2" id="KW-0812">Transmembrane</keyword>
<dbReference type="KEGG" id="pcot:PCOAH_00023500"/>
<organism evidence="4 5">
    <name type="scientific">Plasmodium coatneyi</name>
    <dbReference type="NCBI Taxonomy" id="208452"/>
    <lineage>
        <taxon>Eukaryota</taxon>
        <taxon>Sar</taxon>
        <taxon>Alveolata</taxon>
        <taxon>Apicomplexa</taxon>
        <taxon>Aconoidasida</taxon>
        <taxon>Haemosporida</taxon>
        <taxon>Plasmodiidae</taxon>
        <taxon>Plasmodium</taxon>
    </lineage>
</organism>
<keyword evidence="3" id="KW-0732">Signal</keyword>
<dbReference type="EMBL" id="CP016247">
    <property type="protein sequence ID" value="ANQ08351.1"/>
    <property type="molecule type" value="Genomic_DNA"/>
</dbReference>
<dbReference type="GeneID" id="30909078"/>
<feature type="region of interest" description="Disordered" evidence="1">
    <location>
        <begin position="192"/>
        <end position="386"/>
    </location>
</feature>
<reference evidence="5" key="1">
    <citation type="submission" date="2016-06" db="EMBL/GenBank/DDBJ databases">
        <title>First high quality genome sequence of Plasmodium coatneyi using continuous long reads from single molecule, real-time sequencing.</title>
        <authorList>
            <person name="Chien J.-T."/>
            <person name="Pakala S.B."/>
            <person name="Geraldo J.A."/>
            <person name="Lapp S.A."/>
            <person name="Barnwell J.W."/>
            <person name="Kissinger J.C."/>
            <person name="Galinski M.R."/>
            <person name="Humphrey J.C."/>
        </authorList>
    </citation>
    <scope>NUCLEOTIDE SEQUENCE [LARGE SCALE GENOMIC DNA]</scope>
    <source>
        <strain evidence="5">Hackeri</strain>
    </source>
</reference>
<gene>
    <name evidence="4" type="ORF">PCOAH_00023500</name>
</gene>
<dbReference type="OrthoDB" id="387706at2759"/>
<dbReference type="VEuPathDB" id="PlasmoDB:PCOAH_00023500"/>
<evidence type="ECO:0000256" key="3">
    <source>
        <dbReference type="SAM" id="SignalP"/>
    </source>
</evidence>
<feature type="compositionally biased region" description="Acidic residues" evidence="1">
    <location>
        <begin position="371"/>
        <end position="386"/>
    </location>
</feature>
<dbReference type="AlphaFoldDB" id="A0A1B1DZZ2"/>
<evidence type="ECO:0000313" key="5">
    <source>
        <dbReference type="Proteomes" id="UP000092716"/>
    </source>
</evidence>
<evidence type="ECO:0000313" key="4">
    <source>
        <dbReference type="EMBL" id="ANQ08351.1"/>
    </source>
</evidence>
<feature type="transmembrane region" description="Helical" evidence="2">
    <location>
        <begin position="525"/>
        <end position="549"/>
    </location>
</feature>
<keyword evidence="2" id="KW-1133">Transmembrane helix</keyword>
<feature type="signal peptide" evidence="3">
    <location>
        <begin position="1"/>
        <end position="25"/>
    </location>
</feature>
<name>A0A1B1DZZ2_9APIC</name>
<proteinExistence type="predicted"/>
<keyword evidence="5" id="KW-1185">Reference proteome</keyword>
<evidence type="ECO:0000256" key="2">
    <source>
        <dbReference type="SAM" id="Phobius"/>
    </source>
</evidence>
<dbReference type="RefSeq" id="XP_019915046.1">
    <property type="nucleotide sequence ID" value="XM_020059157.1"/>
</dbReference>
<evidence type="ECO:0008006" key="6">
    <source>
        <dbReference type="Google" id="ProtNLM"/>
    </source>
</evidence>
<feature type="compositionally biased region" description="Basic and acidic residues" evidence="1">
    <location>
        <begin position="192"/>
        <end position="291"/>
    </location>
</feature>
<feature type="region of interest" description="Disordered" evidence="1">
    <location>
        <begin position="133"/>
        <end position="155"/>
    </location>
</feature>
<keyword evidence="2" id="KW-0472">Membrane</keyword>
<feature type="transmembrane region" description="Helical" evidence="2">
    <location>
        <begin position="493"/>
        <end position="519"/>
    </location>
</feature>
<feature type="compositionally biased region" description="Basic residues" evidence="1">
    <location>
        <begin position="294"/>
        <end position="305"/>
    </location>
</feature>
<sequence length="585" mass="68619">MYTSVRFSFIKWFALYLLWNNYEYANENKFGKTWNNIIRRKNVSDVRGSRLLWEKGNTYVDNNSSFSSLEDIMLGISSDEESNVGGTTKILLDKDGFMEELNSIMTDEEMKRPISSLTKGGKRKPNSEFLAKGEKYTSTKCSSRSKDNYSDYYNYDGEGKECKNKKYKNRKYENKKYKKKKYEEKEQAYGCKYRDGRKQRHGNGDNRKYRDDRRYPQERDNRKHGHDDRNNRKYRDDRDDGIFLQDRDNRKYGDDRDGQGNKKYRDTYDKYDKYDKYNGEDYRHNDDDSYRKPLNSKRRTFHNKGNKSPSKYPAQDDLCPKPSNDKYGNVNKVGKTHNPVNLHDDAKKKLPRTLKNHFDHSKGYGSKSYYGDDDDDYGDDYDNDREDESNLMAVSSKYPNEHEGSSSGKGIHTTDEIRSYMDEKRQENKIPVSPSAGLCRNTALCKMIRKSDTKVKLKKSRDMKNKAPDAKMEKKPRAFFSKLLHTIWKNKKLLYLTLILSVPYPLVLYTLIFIAYGIYAYFAESVILFIILAIAFHIIIGLVFSNIAISIIRPEGKKKTCQIKSGNTELLHKKTTNTENLRNQE</sequence>
<feature type="chain" id="PRO_5008521424" description="Pv-fam-d protein" evidence="3">
    <location>
        <begin position="26"/>
        <end position="585"/>
    </location>
</feature>
<evidence type="ECO:0000256" key="1">
    <source>
        <dbReference type="SAM" id="MobiDB-lite"/>
    </source>
</evidence>
<accession>A0A1B1DZZ2</accession>
<dbReference type="Proteomes" id="UP000092716">
    <property type="component" value="Chromosome 9"/>
</dbReference>